<dbReference type="Pfam" id="PF00069">
    <property type="entry name" value="Pkinase"/>
    <property type="match status" value="1"/>
</dbReference>
<keyword evidence="5" id="KW-0418">Kinase</keyword>
<dbReference type="InterPro" id="IPR008271">
    <property type="entry name" value="Ser/Thr_kinase_AS"/>
</dbReference>
<dbReference type="GO" id="GO:0005524">
    <property type="term" value="F:ATP binding"/>
    <property type="evidence" value="ECO:0007669"/>
    <property type="project" value="UniProtKB-UniRule"/>
</dbReference>
<accession>B5W4H1</accession>
<dbReference type="PROSITE" id="PS00107">
    <property type="entry name" value="PROTEIN_KINASE_ATP"/>
    <property type="match status" value="1"/>
</dbReference>
<dbReference type="InterPro" id="IPR017441">
    <property type="entry name" value="Protein_kinase_ATP_BS"/>
</dbReference>
<dbReference type="Gene3D" id="1.10.510.10">
    <property type="entry name" value="Transferase(Phosphotransferase) domain 1"/>
    <property type="match status" value="1"/>
</dbReference>
<organism evidence="5 6">
    <name type="scientific">Limnospira maxima CS-328</name>
    <dbReference type="NCBI Taxonomy" id="513049"/>
    <lineage>
        <taxon>Bacteria</taxon>
        <taxon>Bacillati</taxon>
        <taxon>Cyanobacteriota</taxon>
        <taxon>Cyanophyceae</taxon>
        <taxon>Oscillatoriophycideae</taxon>
        <taxon>Oscillatoriales</taxon>
        <taxon>Sirenicapillariaceae</taxon>
        <taxon>Limnospira</taxon>
    </lineage>
</organism>
<keyword evidence="5" id="KW-0808">Transferase</keyword>
<evidence type="ECO:0000256" key="3">
    <source>
        <dbReference type="PROSITE-ProRule" id="PRU10141"/>
    </source>
</evidence>
<dbReference type="PROSITE" id="PS00108">
    <property type="entry name" value="PROTEIN_KINASE_ST"/>
    <property type="match status" value="1"/>
</dbReference>
<gene>
    <name evidence="5" type="ORF">AmaxDRAFT_3669</name>
</gene>
<feature type="binding site" evidence="3">
    <location>
        <position position="57"/>
    </location>
    <ligand>
        <name>ATP</name>
        <dbReference type="ChEBI" id="CHEBI:30616"/>
    </ligand>
</feature>
<proteinExistence type="predicted"/>
<dbReference type="Proteomes" id="UP000004061">
    <property type="component" value="Unassembled WGS sequence"/>
</dbReference>
<evidence type="ECO:0000313" key="6">
    <source>
        <dbReference type="Proteomes" id="UP000004061"/>
    </source>
</evidence>
<reference evidence="5 6" key="1">
    <citation type="journal article" date="2011" name="Appl. Environ. Microbiol.">
        <title>Contribution of a Sodium Ion Gradient to Energy Conservation during Fermentation in the Cyanobacterium Arthrospira (Spirulina) maxima CS-328.</title>
        <authorList>
            <person name="Carrieri D."/>
            <person name="Ananyev G."/>
            <person name="Lenz O."/>
            <person name="Bryant D.A."/>
            <person name="Dismukes G.C."/>
        </authorList>
    </citation>
    <scope>NUCLEOTIDE SEQUENCE [LARGE SCALE GENOMIC DNA]</scope>
    <source>
        <strain evidence="5 6">CS-328</strain>
    </source>
</reference>
<evidence type="ECO:0000259" key="4">
    <source>
        <dbReference type="PROSITE" id="PS50011"/>
    </source>
</evidence>
<evidence type="ECO:0000313" key="5">
    <source>
        <dbReference type="EMBL" id="EDZ93571.1"/>
    </source>
</evidence>
<sequence length="669" mass="74349">MGAAYCKFISILIGFGGTLAKAMQRSKYRILGLVGQGQYGKVYCASDRQKGKLVALKELSHERSPTNQFLQELWYIISLQHPNIAACLGLEHIQNGRYLVMDYCEAGTLRGLIEGDQTLGLLEGLQIIVEILEGLDYAHQRGIIHCDLKPENILLTIVAGKWQPKLSDFGIARRLPSHHDIGSSSQSPGGSPAYMAPERFYGMYSAQSDVYAMGVVLYELLVGDRPFHGLFSELMWAHMNHRVERPTFLPECLQNILQKSLEKLPARRFPSAGAMAESLKAAMADPSVQEIGDRLIPWYLPSQMTRTGEAADSLDPDSNAIDSLEFYDLPHKFNNPPPSDSQPLLASNPTHLYSATGSNVIAWSYTEQQSQSFTVSESVVSLYPMSHGCYILTNNYLHWWHNSSPQPDSQSLGFLPQIFKDTGTNIKKTTLSISQDVVQSHLNSSRQAHLLPEWQRDYLTIAVPGQLRFYSLTKGLTNPHHSTDDKGHSSVKLLKVISVSTQILPQLTFIDGRHLLATWSNTKPSSPKTIFQMYSRRGAPMGTIKLPINVNQVFATPHPYTILALCQHQPLTLLQINLKPLSVIRVAVASPPTALFMADWGYGWTIEPGKMQIFNWSGHRLVEYNCPVATALAPWKQTGLALVPSTGYSIKVVDSLGLPLQELSEDIDV</sequence>
<protein>
    <submittedName>
        <fullName evidence="5">Serine/threonine protein kinase</fullName>
    </submittedName>
</protein>
<dbReference type="CDD" id="cd14014">
    <property type="entry name" value="STKc_PknB_like"/>
    <property type="match status" value="1"/>
</dbReference>
<dbReference type="AlphaFoldDB" id="B5W4H1"/>
<dbReference type="InterPro" id="IPR011009">
    <property type="entry name" value="Kinase-like_dom_sf"/>
</dbReference>
<evidence type="ECO:0000256" key="2">
    <source>
        <dbReference type="ARBA" id="ARBA00022840"/>
    </source>
</evidence>
<name>B5W4H1_LIMMA</name>
<dbReference type="GO" id="GO:0004674">
    <property type="term" value="F:protein serine/threonine kinase activity"/>
    <property type="evidence" value="ECO:0007669"/>
    <property type="project" value="UniProtKB-KW"/>
</dbReference>
<dbReference type="PANTHER" id="PTHR24348">
    <property type="entry name" value="SERINE/THREONINE-PROTEIN KINASE UNC-51-RELATED"/>
    <property type="match status" value="1"/>
</dbReference>
<keyword evidence="6" id="KW-1185">Reference proteome</keyword>
<keyword evidence="1 3" id="KW-0547">Nucleotide-binding</keyword>
<dbReference type="PROSITE" id="PS50011">
    <property type="entry name" value="PROTEIN_KINASE_DOM"/>
    <property type="match status" value="1"/>
</dbReference>
<evidence type="ECO:0000256" key="1">
    <source>
        <dbReference type="ARBA" id="ARBA00022741"/>
    </source>
</evidence>
<dbReference type="SMART" id="SM00220">
    <property type="entry name" value="S_TKc"/>
    <property type="match status" value="1"/>
</dbReference>
<keyword evidence="5" id="KW-0723">Serine/threonine-protein kinase</keyword>
<dbReference type="InterPro" id="IPR045269">
    <property type="entry name" value="Atg1-like"/>
</dbReference>
<dbReference type="SUPFAM" id="SSF56112">
    <property type="entry name" value="Protein kinase-like (PK-like)"/>
    <property type="match status" value="1"/>
</dbReference>
<dbReference type="PANTHER" id="PTHR24348:SF68">
    <property type="entry name" value="SERINE_THREONINE-PROTEIN KINASE ATG1C"/>
    <property type="match status" value="1"/>
</dbReference>
<feature type="domain" description="Protein kinase" evidence="4">
    <location>
        <begin position="28"/>
        <end position="288"/>
    </location>
</feature>
<dbReference type="InterPro" id="IPR000719">
    <property type="entry name" value="Prot_kinase_dom"/>
</dbReference>
<dbReference type="GO" id="GO:0005737">
    <property type="term" value="C:cytoplasm"/>
    <property type="evidence" value="ECO:0007669"/>
    <property type="project" value="TreeGrafter"/>
</dbReference>
<comment type="caution">
    <text evidence="5">The sequence shown here is derived from an EMBL/GenBank/DDBJ whole genome shotgun (WGS) entry which is preliminary data.</text>
</comment>
<keyword evidence="2 3" id="KW-0067">ATP-binding</keyword>
<dbReference type="EMBL" id="ABYK01000030">
    <property type="protein sequence ID" value="EDZ93571.1"/>
    <property type="molecule type" value="Genomic_DNA"/>
</dbReference>